<protein>
    <submittedName>
        <fullName evidence="1">Uncharacterized protein</fullName>
    </submittedName>
</protein>
<accession>A0A1I6RFW0</accession>
<reference evidence="2" key="1">
    <citation type="submission" date="2016-10" db="EMBL/GenBank/DDBJ databases">
        <authorList>
            <person name="Varghese N."/>
            <person name="Submissions S."/>
        </authorList>
    </citation>
    <scope>NUCLEOTIDE SEQUENCE [LARGE SCALE GENOMIC DNA]</scope>
    <source>
        <strain evidence="2">DSM 22427</strain>
    </source>
</reference>
<dbReference type="EMBL" id="FOZS01000002">
    <property type="protein sequence ID" value="SFS63582.1"/>
    <property type="molecule type" value="Genomic_DNA"/>
</dbReference>
<sequence>MSVFDALDRLEFPSVEVPLEISFSELCQPIKSTVKSLKQSVFRELSAPVAGIFTADVDTRNKTVTRQCSRRHVPLLIHQFQNAIVSRRTHPICRLPHLSFNWVGRTHMYTDMMTCSGH</sequence>
<proteinExistence type="predicted"/>
<dbReference type="AlphaFoldDB" id="A0A1I6RFW0"/>
<organism evidence="1 2">
    <name type="scientific">Halostagnicola kamekurae</name>
    <dbReference type="NCBI Taxonomy" id="619731"/>
    <lineage>
        <taxon>Archaea</taxon>
        <taxon>Methanobacteriati</taxon>
        <taxon>Methanobacteriota</taxon>
        <taxon>Stenosarchaea group</taxon>
        <taxon>Halobacteria</taxon>
        <taxon>Halobacteriales</taxon>
        <taxon>Natrialbaceae</taxon>
        <taxon>Halostagnicola</taxon>
    </lineage>
</organism>
<dbReference type="Proteomes" id="UP000199199">
    <property type="component" value="Unassembled WGS sequence"/>
</dbReference>
<name>A0A1I6RFW0_9EURY</name>
<keyword evidence="2" id="KW-1185">Reference proteome</keyword>
<gene>
    <name evidence="1" type="ORF">SAMN04488556_1765</name>
</gene>
<evidence type="ECO:0000313" key="1">
    <source>
        <dbReference type="EMBL" id="SFS63582.1"/>
    </source>
</evidence>
<evidence type="ECO:0000313" key="2">
    <source>
        <dbReference type="Proteomes" id="UP000199199"/>
    </source>
</evidence>